<keyword evidence="1" id="KW-1133">Transmembrane helix</keyword>
<dbReference type="EMBL" id="JH767157">
    <property type="protein sequence ID" value="EQC33984.1"/>
    <property type="molecule type" value="Genomic_DNA"/>
</dbReference>
<evidence type="ECO:0000256" key="1">
    <source>
        <dbReference type="SAM" id="Phobius"/>
    </source>
</evidence>
<accession>T0Q813</accession>
<dbReference type="VEuPathDB" id="FungiDB:SDRG_08663"/>
<gene>
    <name evidence="2" type="ORF">SDRG_08663</name>
</gene>
<dbReference type="RefSeq" id="XP_008612779.1">
    <property type="nucleotide sequence ID" value="XM_008614557.1"/>
</dbReference>
<evidence type="ECO:0000313" key="2">
    <source>
        <dbReference type="EMBL" id="EQC33984.1"/>
    </source>
</evidence>
<keyword evidence="1" id="KW-0472">Membrane</keyword>
<sequence>MVSSPWRDTYVAARRLSSCVAALVMLYIEVTGSMATKAALYGATAPAELSNVYYSPLIGPFLRLVASNASYLAAVAPTSRLDVLYIDQNESLENLAVSATSCGTYRETDAMYTRSFLTPLLHELLDAQRSWHAIDLRDHVVVVDCAFTGRLLNDTTALKLHLIDRTQTNVTTIFLQTMLLTRPAKCMTLGGGLVNVVTSPIHSKAGPATYYHLLGIEFPFVMAPFERIALQNPKETQWRATVLSSGERVILSGTDGVYRASPALQGNYDYYHWTLPDDPKRFMEEIAYIAEPYSVDSYAWVRCLLGLGVAFNLCASCVVALLVVVHSWLARREVWIPDLYPSIQRRVQLRSLLLVGATISTNYWHIFEYCLQNGNAREGINQGFVLHDMVRADGLTYLLALALTLSDLLRTRLCLDVVVLLYVACLHQRLTLINALQWRMDETRAFLAANYVDCIVSEPGAAMTQWMYHRNTETPSFLLATELSWFVVALGLTLLYGVSAKALNLPCRRRSWRRQPVRIAVGIARSEERSPRVAHQRWSRQSSLYSFSSDADKSDGSSVFERSAMQALARTYGLVAPLDEYELCSDSRKVTSSSIWLLGYVILKDEFVVELRDYVRIWANLLLSQRVFRVYCFRIQDHDMTSIHKERLPMQGLVARDLIHHISLRPLR</sequence>
<dbReference type="InParanoid" id="T0Q813"/>
<protein>
    <submittedName>
        <fullName evidence="2">Uncharacterized protein</fullName>
    </submittedName>
</protein>
<dbReference type="OMA" id="FCVQTIF"/>
<feature type="transmembrane region" description="Helical" evidence="1">
    <location>
        <begin position="483"/>
        <end position="504"/>
    </location>
</feature>
<dbReference type="AlphaFoldDB" id="T0Q813"/>
<proteinExistence type="predicted"/>
<organism evidence="2 3">
    <name type="scientific">Saprolegnia diclina (strain VS20)</name>
    <dbReference type="NCBI Taxonomy" id="1156394"/>
    <lineage>
        <taxon>Eukaryota</taxon>
        <taxon>Sar</taxon>
        <taxon>Stramenopiles</taxon>
        <taxon>Oomycota</taxon>
        <taxon>Saprolegniomycetes</taxon>
        <taxon>Saprolegniales</taxon>
        <taxon>Saprolegniaceae</taxon>
        <taxon>Saprolegnia</taxon>
    </lineage>
</organism>
<dbReference type="GeneID" id="19949390"/>
<evidence type="ECO:0000313" key="3">
    <source>
        <dbReference type="Proteomes" id="UP000030762"/>
    </source>
</evidence>
<reference evidence="2 3" key="1">
    <citation type="submission" date="2012-04" db="EMBL/GenBank/DDBJ databases">
        <title>The Genome Sequence of Saprolegnia declina VS20.</title>
        <authorList>
            <consortium name="The Broad Institute Genome Sequencing Platform"/>
            <person name="Russ C."/>
            <person name="Nusbaum C."/>
            <person name="Tyler B."/>
            <person name="van West P."/>
            <person name="Dieguez-Uribeondo J."/>
            <person name="de Bruijn I."/>
            <person name="Tripathy S."/>
            <person name="Jiang R."/>
            <person name="Young S.K."/>
            <person name="Zeng Q."/>
            <person name="Gargeya S."/>
            <person name="Fitzgerald M."/>
            <person name="Haas B."/>
            <person name="Abouelleil A."/>
            <person name="Alvarado L."/>
            <person name="Arachchi H.M."/>
            <person name="Berlin A."/>
            <person name="Chapman S.B."/>
            <person name="Goldberg J."/>
            <person name="Griggs A."/>
            <person name="Gujja S."/>
            <person name="Hansen M."/>
            <person name="Howarth C."/>
            <person name="Imamovic A."/>
            <person name="Larimer J."/>
            <person name="McCowen C."/>
            <person name="Montmayeur A."/>
            <person name="Murphy C."/>
            <person name="Neiman D."/>
            <person name="Pearson M."/>
            <person name="Priest M."/>
            <person name="Roberts A."/>
            <person name="Saif S."/>
            <person name="Shea T."/>
            <person name="Sisk P."/>
            <person name="Sykes S."/>
            <person name="Wortman J."/>
            <person name="Nusbaum C."/>
            <person name="Birren B."/>
        </authorList>
    </citation>
    <scope>NUCLEOTIDE SEQUENCE [LARGE SCALE GENOMIC DNA]</scope>
    <source>
        <strain evidence="2 3">VS20</strain>
    </source>
</reference>
<dbReference type="OrthoDB" id="60662at2759"/>
<keyword evidence="1" id="KW-0812">Transmembrane</keyword>
<feature type="transmembrane region" description="Helical" evidence="1">
    <location>
        <begin position="445"/>
        <end position="463"/>
    </location>
</feature>
<feature type="transmembrane region" description="Helical" evidence="1">
    <location>
        <begin position="304"/>
        <end position="329"/>
    </location>
</feature>
<keyword evidence="3" id="KW-1185">Reference proteome</keyword>
<name>T0Q813_SAPDV</name>
<dbReference type="Proteomes" id="UP000030762">
    <property type="component" value="Unassembled WGS sequence"/>
</dbReference>